<name>A0ABT3TII1_9GAMM</name>
<gene>
    <name evidence="4" type="ORF">EYC98_12100</name>
</gene>
<dbReference type="EMBL" id="SHNN01000002">
    <property type="protein sequence ID" value="MCX2981605.1"/>
    <property type="molecule type" value="Genomic_DNA"/>
</dbReference>
<dbReference type="PANTHER" id="PTHR43283">
    <property type="entry name" value="BETA-LACTAMASE-RELATED"/>
    <property type="match status" value="1"/>
</dbReference>
<keyword evidence="2" id="KW-0732">Signal</keyword>
<feature type="chain" id="PRO_5047255139" evidence="2">
    <location>
        <begin position="21"/>
        <end position="423"/>
    </location>
</feature>
<dbReference type="PANTHER" id="PTHR43283:SF3">
    <property type="entry name" value="BETA-LACTAMASE FAMILY PROTEIN (AFU_ORTHOLOGUE AFUA_5G07500)"/>
    <property type="match status" value="1"/>
</dbReference>
<evidence type="ECO:0000313" key="4">
    <source>
        <dbReference type="EMBL" id="MCX2981605.1"/>
    </source>
</evidence>
<dbReference type="Proteomes" id="UP001143362">
    <property type="component" value="Unassembled WGS sequence"/>
</dbReference>
<dbReference type="GO" id="GO:0016787">
    <property type="term" value="F:hydrolase activity"/>
    <property type="evidence" value="ECO:0007669"/>
    <property type="project" value="UniProtKB-KW"/>
</dbReference>
<dbReference type="Gene3D" id="3.40.710.10">
    <property type="entry name" value="DD-peptidase/beta-lactamase superfamily"/>
    <property type="match status" value="1"/>
</dbReference>
<dbReference type="InterPro" id="IPR001466">
    <property type="entry name" value="Beta-lactam-related"/>
</dbReference>
<evidence type="ECO:0000259" key="3">
    <source>
        <dbReference type="Pfam" id="PF00144"/>
    </source>
</evidence>
<dbReference type="SUPFAM" id="SSF56601">
    <property type="entry name" value="beta-lactamase/transpeptidase-like"/>
    <property type="match status" value="1"/>
</dbReference>
<dbReference type="Pfam" id="PF00144">
    <property type="entry name" value="Beta-lactamase"/>
    <property type="match status" value="1"/>
</dbReference>
<dbReference type="RefSeq" id="WP_279245603.1">
    <property type="nucleotide sequence ID" value="NZ_SHNN01000002.1"/>
</dbReference>
<protein>
    <submittedName>
        <fullName evidence="4">Class A beta-lactamase-related serine hydrolase</fullName>
    </submittedName>
</protein>
<comment type="caution">
    <text evidence="4">The sequence shown here is derived from an EMBL/GenBank/DDBJ whole genome shotgun (WGS) entry which is preliminary data.</text>
</comment>
<keyword evidence="4" id="KW-0378">Hydrolase</keyword>
<keyword evidence="5" id="KW-1185">Reference proteome</keyword>
<accession>A0ABT3TII1</accession>
<evidence type="ECO:0000256" key="1">
    <source>
        <dbReference type="SAM" id="MobiDB-lite"/>
    </source>
</evidence>
<evidence type="ECO:0000313" key="5">
    <source>
        <dbReference type="Proteomes" id="UP001143362"/>
    </source>
</evidence>
<organism evidence="4 5">
    <name type="scientific">Candidatus Litorirhabdus singularis</name>
    <dbReference type="NCBI Taxonomy" id="2518993"/>
    <lineage>
        <taxon>Bacteria</taxon>
        <taxon>Pseudomonadati</taxon>
        <taxon>Pseudomonadota</taxon>
        <taxon>Gammaproteobacteria</taxon>
        <taxon>Cellvibrionales</taxon>
        <taxon>Halieaceae</taxon>
        <taxon>Candidatus Litorirhabdus</taxon>
    </lineage>
</organism>
<reference evidence="4" key="1">
    <citation type="submission" date="2019-02" db="EMBL/GenBank/DDBJ databases">
        <authorList>
            <person name="Li S.-H."/>
        </authorList>
    </citation>
    <scope>NUCLEOTIDE SEQUENCE</scope>
    <source>
        <strain evidence="4">IMCC14734</strain>
    </source>
</reference>
<dbReference type="InterPro" id="IPR050789">
    <property type="entry name" value="Diverse_Enzym_Activities"/>
</dbReference>
<feature type="domain" description="Beta-lactamase-related" evidence="3">
    <location>
        <begin position="47"/>
        <end position="408"/>
    </location>
</feature>
<evidence type="ECO:0000256" key="2">
    <source>
        <dbReference type="SAM" id="SignalP"/>
    </source>
</evidence>
<dbReference type="InterPro" id="IPR012338">
    <property type="entry name" value="Beta-lactam/transpept-like"/>
</dbReference>
<sequence>MRTLALLCLLPVLWACSSDSKPLQVPPANPNSVAGEGLGWLSRVAIDGVMRASVASGSRSGYVAVFARDGQQVYANTAGWADIEQQRPMQLDTRMRFASMTKPMTAVAAMILVERGLIGLDEPVATYIPAFAVSRVARHQSADGEHDFASEPLATELKIRHLLMFAAGIGPGREPEPTDLWRYWQNNAPRQHPGGSLAAGIDNIAGLPLFEQPGVRWRYGWSADVMARVVEVASGMRFDDFLSANLWLPLGMENTRFRFADKAPEELATVYTQAENGDLVAVPTPDSDTPWPEGGSGTVSTAEDYLRFALMLYNEGEYQGVRILEQETVREMRQLHLPSGVLASEGLEGIGWGLGMAVVADADATPFGDRDGDFWWSGYFGTTFFVSPSTGLVGVVLSQNEPGPHSDLPIALYAIQGLAFMGL</sequence>
<feature type="region of interest" description="Disordered" evidence="1">
    <location>
        <begin position="279"/>
        <end position="298"/>
    </location>
</feature>
<feature type="signal peptide" evidence="2">
    <location>
        <begin position="1"/>
        <end position="20"/>
    </location>
</feature>
<proteinExistence type="predicted"/>